<dbReference type="AlphaFoldDB" id="A0A1Q9RB06"/>
<reference evidence="2 3" key="1">
    <citation type="submission" date="2016-10" db="EMBL/GenBank/DDBJ databases">
        <title>Genome Sequence of Pseudomonas putida GM4FR.</title>
        <authorList>
            <person name="Poehlein A."/>
            <person name="Wemheuer F."/>
            <person name="Hollensteiner J."/>
            <person name="Wemheuer B."/>
        </authorList>
    </citation>
    <scope>NUCLEOTIDE SEQUENCE [LARGE SCALE GENOMIC DNA]</scope>
    <source>
        <strain evidence="2 3">GM4FR</strain>
    </source>
</reference>
<name>A0A1Q9RB06_PSEPU</name>
<evidence type="ECO:0000313" key="3">
    <source>
        <dbReference type="Proteomes" id="UP000186736"/>
    </source>
</evidence>
<feature type="transmembrane region" description="Helical" evidence="1">
    <location>
        <begin position="225"/>
        <end position="246"/>
    </location>
</feature>
<feature type="transmembrane region" description="Helical" evidence="1">
    <location>
        <begin position="93"/>
        <end position="114"/>
    </location>
</feature>
<feature type="transmembrane region" description="Helical" evidence="1">
    <location>
        <begin position="33"/>
        <end position="52"/>
    </location>
</feature>
<dbReference type="RefSeq" id="WP_075801691.1">
    <property type="nucleotide sequence ID" value="NZ_MKZO01000005.1"/>
</dbReference>
<organism evidence="2 3">
    <name type="scientific">Pseudomonas putida</name>
    <name type="common">Arthrobacter siderocapsulatus</name>
    <dbReference type="NCBI Taxonomy" id="303"/>
    <lineage>
        <taxon>Bacteria</taxon>
        <taxon>Pseudomonadati</taxon>
        <taxon>Pseudomonadota</taxon>
        <taxon>Gammaproteobacteria</taxon>
        <taxon>Pseudomonadales</taxon>
        <taxon>Pseudomonadaceae</taxon>
        <taxon>Pseudomonas</taxon>
    </lineage>
</organism>
<keyword evidence="1" id="KW-0472">Membrane</keyword>
<comment type="caution">
    <text evidence="2">The sequence shown here is derived from an EMBL/GenBank/DDBJ whole genome shotgun (WGS) entry which is preliminary data.</text>
</comment>
<feature type="transmembrane region" description="Helical" evidence="1">
    <location>
        <begin position="59"/>
        <end position="81"/>
    </location>
</feature>
<feature type="transmembrane region" description="Helical" evidence="1">
    <location>
        <begin position="9"/>
        <end position="27"/>
    </location>
</feature>
<evidence type="ECO:0000313" key="2">
    <source>
        <dbReference type="EMBL" id="OLS64589.1"/>
    </source>
</evidence>
<keyword evidence="1" id="KW-0812">Transmembrane</keyword>
<accession>A0A1Q9RB06</accession>
<dbReference type="Proteomes" id="UP000186736">
    <property type="component" value="Unassembled WGS sequence"/>
</dbReference>
<dbReference type="OrthoDB" id="6852448at2"/>
<feature type="transmembrane region" description="Helical" evidence="1">
    <location>
        <begin position="152"/>
        <end position="174"/>
    </location>
</feature>
<gene>
    <name evidence="2" type="ORF">PSEMO_06060</name>
</gene>
<dbReference type="EMBL" id="MKZO01000005">
    <property type="protein sequence ID" value="OLS64589.1"/>
    <property type="molecule type" value="Genomic_DNA"/>
</dbReference>
<proteinExistence type="predicted"/>
<evidence type="ECO:0000256" key="1">
    <source>
        <dbReference type="SAM" id="Phobius"/>
    </source>
</evidence>
<feature type="transmembrane region" description="Helical" evidence="1">
    <location>
        <begin position="181"/>
        <end position="205"/>
    </location>
</feature>
<feature type="transmembrane region" description="Helical" evidence="1">
    <location>
        <begin position="121"/>
        <end position="140"/>
    </location>
</feature>
<protein>
    <submittedName>
        <fullName evidence="2">Uncharacterized protein</fullName>
    </submittedName>
</protein>
<sequence>MSAPPRQSAAFWFTSNFLPGPLAIGFVGPLQGLGFWLSLLAIIPGVLLGSLVARRQRAFLGTAVLLPLALILHTLHLQILTRMALHLLPGSPGHWLALALLLSAVLALLGPPLLHRAQVLLAPLLALVLGLLGFAAPLLLEADTAPRQADFSWSAFVALALLAALWQSLLPALVSQGPAHYLGLSLPALGLMSLGALMASAIPAVDTVLSLRLLGERFIPGLGNLTLALLALAMLGSMATQGRALFTALATRPRKTKPACCCSRAS</sequence>
<keyword evidence="1" id="KW-1133">Transmembrane helix</keyword>